<protein>
    <submittedName>
        <fullName evidence="5">Putative secreted protein</fullName>
    </submittedName>
</protein>
<evidence type="ECO:0000256" key="2">
    <source>
        <dbReference type="ARBA" id="ARBA00022833"/>
    </source>
</evidence>
<feature type="non-terminal residue" evidence="5">
    <location>
        <position position="86"/>
    </location>
</feature>
<dbReference type="PROSITE" id="PS50089">
    <property type="entry name" value="ZF_RING_2"/>
    <property type="match status" value="1"/>
</dbReference>
<evidence type="ECO:0000256" key="1">
    <source>
        <dbReference type="ARBA" id="ARBA00022771"/>
    </source>
</evidence>
<accession>A0A1E1WWW7</accession>
<evidence type="ECO:0000256" key="3">
    <source>
        <dbReference type="PROSITE-ProRule" id="PRU00175"/>
    </source>
</evidence>
<evidence type="ECO:0000313" key="5">
    <source>
        <dbReference type="EMBL" id="JAT91474.1"/>
    </source>
</evidence>
<name>A0A1E1WWW7_9ACAR</name>
<feature type="non-terminal residue" evidence="5">
    <location>
        <position position="1"/>
    </location>
</feature>
<proteinExistence type="evidence at transcript level"/>
<keyword evidence="1 3" id="KW-0479">Metal-binding</keyword>
<keyword evidence="2" id="KW-0862">Zinc</keyword>
<dbReference type="AlphaFoldDB" id="A0A1E1WWW7"/>
<keyword evidence="1 3" id="KW-0863">Zinc-finger</keyword>
<dbReference type="GO" id="GO:0008270">
    <property type="term" value="F:zinc ion binding"/>
    <property type="evidence" value="ECO:0007669"/>
    <property type="project" value="UniProtKB-KW"/>
</dbReference>
<evidence type="ECO:0000259" key="4">
    <source>
        <dbReference type="PROSITE" id="PS50089"/>
    </source>
</evidence>
<dbReference type="Gene3D" id="3.30.40.10">
    <property type="entry name" value="Zinc/RING finger domain, C3HC4 (zinc finger)"/>
    <property type="match status" value="1"/>
</dbReference>
<dbReference type="InterPro" id="IPR001841">
    <property type="entry name" value="Znf_RING"/>
</dbReference>
<reference evidence="5" key="1">
    <citation type="journal article" date="2017" name="Front. Cell. Infect. Microbiol.">
        <title>The Distinct Transcriptional Response of the Midgut of Amblyomma sculptum and Amblyomma aureolatum Ticks to Rickettsia rickettsii Correlates to Their Differences in Susceptibility to Infection.</title>
        <authorList>
            <person name="Martins L.A."/>
            <person name="Galletti M.F.B.M."/>
            <person name="Ribeiro J.M."/>
            <person name="Fujita A."/>
            <person name="Costa F.B."/>
            <person name="Labruna M.B."/>
            <person name="Daffre S."/>
            <person name="Fogaca A.C."/>
        </authorList>
    </citation>
    <scope>NUCLEOTIDE SEQUENCE</scope>
</reference>
<dbReference type="EMBL" id="GFAC01007714">
    <property type="protein sequence ID" value="JAT91474.1"/>
    <property type="molecule type" value="mRNA"/>
</dbReference>
<organism evidence="5">
    <name type="scientific">Amblyomma aureolatum</name>
    <dbReference type="NCBI Taxonomy" id="187763"/>
    <lineage>
        <taxon>Eukaryota</taxon>
        <taxon>Metazoa</taxon>
        <taxon>Ecdysozoa</taxon>
        <taxon>Arthropoda</taxon>
        <taxon>Chelicerata</taxon>
        <taxon>Arachnida</taxon>
        <taxon>Acari</taxon>
        <taxon>Parasitiformes</taxon>
        <taxon>Ixodida</taxon>
        <taxon>Ixodoidea</taxon>
        <taxon>Ixodidae</taxon>
        <taxon>Amblyomminae</taxon>
        <taxon>Amblyomma</taxon>
    </lineage>
</organism>
<dbReference type="InterPro" id="IPR013083">
    <property type="entry name" value="Znf_RING/FYVE/PHD"/>
</dbReference>
<sequence length="86" mass="9595">GVKWRPTRFAGDSARRYACSLCGVISGTRIILPCMHALCETCTTGSDHDDAGRVCPLDQEIFQEEECGKVRLNIEKVNSLKAYCWN</sequence>
<feature type="domain" description="RING-type" evidence="4">
    <location>
        <begin position="19"/>
        <end position="59"/>
    </location>
</feature>
<dbReference type="SUPFAM" id="SSF57850">
    <property type="entry name" value="RING/U-box"/>
    <property type="match status" value="1"/>
</dbReference>